<dbReference type="AlphaFoldDB" id="A0A5B8UR78"/>
<organism evidence="1 2">
    <name type="scientific">Flavisolibacter ginsenosidimutans</name>
    <dbReference type="NCBI Taxonomy" id="661481"/>
    <lineage>
        <taxon>Bacteria</taxon>
        <taxon>Pseudomonadati</taxon>
        <taxon>Bacteroidota</taxon>
        <taxon>Chitinophagia</taxon>
        <taxon>Chitinophagales</taxon>
        <taxon>Chitinophagaceae</taxon>
        <taxon>Flavisolibacter</taxon>
    </lineage>
</organism>
<evidence type="ECO:0000313" key="1">
    <source>
        <dbReference type="EMBL" id="QEC58490.1"/>
    </source>
</evidence>
<evidence type="ECO:0000313" key="2">
    <source>
        <dbReference type="Proteomes" id="UP000321204"/>
    </source>
</evidence>
<reference evidence="1 2" key="1">
    <citation type="journal article" date="2015" name="Int. J. Syst. Evol. Microbiol.">
        <title>Flavisolibacter ginsenosidimutans sp. nov., with ginsenoside-converting activity isolated from soil used for cultivating ginseng.</title>
        <authorList>
            <person name="Zhao Y."/>
            <person name="Liu Q."/>
            <person name="Kang M.S."/>
            <person name="Jin F."/>
            <person name="Yu H."/>
            <person name="Im W.T."/>
        </authorList>
    </citation>
    <scope>NUCLEOTIDE SEQUENCE [LARGE SCALE GENOMIC DNA]</scope>
    <source>
        <strain evidence="1 2">Gsoil 636</strain>
    </source>
</reference>
<dbReference type="KEGG" id="fgg:FSB75_08935"/>
<dbReference type="EMBL" id="CP042433">
    <property type="protein sequence ID" value="QEC58490.1"/>
    <property type="molecule type" value="Genomic_DNA"/>
</dbReference>
<dbReference type="Proteomes" id="UP000321204">
    <property type="component" value="Chromosome"/>
</dbReference>
<evidence type="ECO:0008006" key="3">
    <source>
        <dbReference type="Google" id="ProtNLM"/>
    </source>
</evidence>
<keyword evidence="2" id="KW-1185">Reference proteome</keyword>
<accession>A0A5B8UR78</accession>
<name>A0A5B8UR78_9BACT</name>
<sequence>MIISVFFSASAWAQKKLTEGSIFYDITISTSAEKPQNGEFLNGATNAVYLKPGKSRTEMVSSLGTQSTIINQVGDKKEITILKEYGEQKYMISLTPANWADVNKKYENVSFTFDPSATKTIQGFVAKKAIGNLADGTTFTVWYTPDIVVDNKDFQYVNRNLPGLALEYETTLGNLKVTYTASKVSFAPVPASKFELPKSGYRVMTYQESKGGK</sequence>
<protein>
    <recommendedName>
        <fullName evidence="3">DUF4412 domain-containing protein</fullName>
    </recommendedName>
</protein>
<gene>
    <name evidence="1" type="ORF">FSB75_08935</name>
</gene>
<proteinExistence type="predicted"/>
<dbReference type="OrthoDB" id="1467107at2"/>